<protein>
    <submittedName>
        <fullName evidence="3">Uncharacterized protein</fullName>
    </submittedName>
</protein>
<feature type="region of interest" description="Disordered" evidence="2">
    <location>
        <begin position="354"/>
        <end position="374"/>
    </location>
</feature>
<feature type="compositionally biased region" description="Polar residues" evidence="2">
    <location>
        <begin position="171"/>
        <end position="185"/>
    </location>
</feature>
<evidence type="ECO:0000256" key="1">
    <source>
        <dbReference type="SAM" id="Coils"/>
    </source>
</evidence>
<evidence type="ECO:0000313" key="4">
    <source>
        <dbReference type="Proteomes" id="UP001162131"/>
    </source>
</evidence>
<keyword evidence="4" id="KW-1185">Reference proteome</keyword>
<evidence type="ECO:0000256" key="2">
    <source>
        <dbReference type="SAM" id="MobiDB-lite"/>
    </source>
</evidence>
<sequence length="411" mass="47977">MDNSYGNNSQTSYQLPKDEHTFLTSIPRTKHELDPTIPNSDAINSLYSQINSCISGLDNQVGKVLQKHEADFLNVYKGHMYMIQKEMRILKEKVSEEEIKRRRDEELRVLETERDWFRNEALRLDKICKEYKRSMEMWKNKAQTLEEDRKFMEEQVLSTKKQNLHLRENLESNMSHPPDFTLSSPRSEDMDPLAIERGDSLDAGRESKDYKKYMSAAPFITMQDLKKVEERYNETIKHLKNQIDILKKSLHAQKSAQSNYVLEKGELEDFFIQCIEEVKKEITKRRSLSLLHARNKMPNTTSSKSLRSAKSIEVSEEIKLDQFKDCDKRKVLEMLVCNEEVLALFHDRIFPQTRERPNTNMSSKRVKSSASSSNLLNTHGLSSHVFSIPAFSDKKRGLMRPSTAPRGWFKS</sequence>
<dbReference type="PANTHER" id="PTHR40515">
    <property type="entry name" value="CILIA- AND FLAGELLA-ASSOCIATED PROTEIN 157"/>
    <property type="match status" value="1"/>
</dbReference>
<dbReference type="PANTHER" id="PTHR40515:SF1">
    <property type="entry name" value="CILIA- AND FLAGELLA-ASSOCIATED PROTEIN 157"/>
    <property type="match status" value="1"/>
</dbReference>
<comment type="caution">
    <text evidence="3">The sequence shown here is derived from an EMBL/GenBank/DDBJ whole genome shotgun (WGS) entry which is preliminary data.</text>
</comment>
<reference evidence="3" key="1">
    <citation type="submission" date="2021-09" db="EMBL/GenBank/DDBJ databases">
        <authorList>
            <consortium name="AG Swart"/>
            <person name="Singh M."/>
            <person name="Singh A."/>
            <person name="Seah K."/>
            <person name="Emmerich C."/>
        </authorList>
    </citation>
    <scope>NUCLEOTIDE SEQUENCE</scope>
    <source>
        <strain evidence="3">ATCC30299</strain>
    </source>
</reference>
<organism evidence="3 4">
    <name type="scientific">Blepharisma stoltei</name>
    <dbReference type="NCBI Taxonomy" id="1481888"/>
    <lineage>
        <taxon>Eukaryota</taxon>
        <taxon>Sar</taxon>
        <taxon>Alveolata</taxon>
        <taxon>Ciliophora</taxon>
        <taxon>Postciliodesmatophora</taxon>
        <taxon>Heterotrichea</taxon>
        <taxon>Heterotrichida</taxon>
        <taxon>Blepharismidae</taxon>
        <taxon>Blepharisma</taxon>
    </lineage>
</organism>
<accession>A0AAU9J6Q7</accession>
<feature type="region of interest" description="Disordered" evidence="2">
    <location>
        <begin position="171"/>
        <end position="192"/>
    </location>
</feature>
<dbReference type="EMBL" id="CAJZBQ010000015">
    <property type="protein sequence ID" value="CAG9316374.1"/>
    <property type="molecule type" value="Genomic_DNA"/>
</dbReference>
<dbReference type="Proteomes" id="UP001162131">
    <property type="component" value="Unassembled WGS sequence"/>
</dbReference>
<keyword evidence="1" id="KW-0175">Coiled coil</keyword>
<feature type="coiled-coil region" evidence="1">
    <location>
        <begin position="222"/>
        <end position="256"/>
    </location>
</feature>
<feature type="coiled-coil region" evidence="1">
    <location>
        <begin position="128"/>
        <end position="162"/>
    </location>
</feature>
<name>A0AAU9J6Q7_9CILI</name>
<evidence type="ECO:0000313" key="3">
    <source>
        <dbReference type="EMBL" id="CAG9316374.1"/>
    </source>
</evidence>
<proteinExistence type="predicted"/>
<gene>
    <name evidence="3" type="ORF">BSTOLATCC_MIC15805</name>
</gene>
<dbReference type="AlphaFoldDB" id="A0AAU9J6Q7"/>